<dbReference type="AlphaFoldDB" id="A0A4V3CXA9"/>
<organism evidence="1 2">
    <name type="scientific">Leucobacter luti</name>
    <dbReference type="NCBI Taxonomy" id="340320"/>
    <lineage>
        <taxon>Bacteria</taxon>
        <taxon>Bacillati</taxon>
        <taxon>Actinomycetota</taxon>
        <taxon>Actinomycetes</taxon>
        <taxon>Micrococcales</taxon>
        <taxon>Microbacteriaceae</taxon>
        <taxon>Leucobacter</taxon>
    </lineage>
</organism>
<proteinExistence type="predicted"/>
<evidence type="ECO:0000313" key="2">
    <source>
        <dbReference type="Proteomes" id="UP000295601"/>
    </source>
</evidence>
<dbReference type="EMBL" id="SNYA01000009">
    <property type="protein sequence ID" value="TDP89498.1"/>
    <property type="molecule type" value="Genomic_DNA"/>
</dbReference>
<protein>
    <submittedName>
        <fullName evidence="1">Uncharacterized protein</fullName>
    </submittedName>
</protein>
<keyword evidence="2" id="KW-1185">Reference proteome</keyword>
<evidence type="ECO:0000313" key="1">
    <source>
        <dbReference type="EMBL" id="TDP89498.1"/>
    </source>
</evidence>
<accession>A0A4V3CXA9</accession>
<sequence length="135" mass="15316">MDDKQFRERVALPTLDTRRADGISDTEIAWLLDAGSVVVSSRYPDLGQKMRRELFEAIDQPSEQAWDAIFDLPVKRPGDEHPAQLMWSLVLAYTSYDVCHHHRDDAWPSWPSGAQLVLALSSYLGPANPDPHELF</sequence>
<gene>
    <name evidence="1" type="ORF">EDF62_3229</name>
</gene>
<comment type="caution">
    <text evidence="1">The sequence shown here is derived from an EMBL/GenBank/DDBJ whole genome shotgun (WGS) entry which is preliminary data.</text>
</comment>
<name>A0A4V3CXA9_9MICO</name>
<dbReference type="Proteomes" id="UP000295601">
    <property type="component" value="Unassembled WGS sequence"/>
</dbReference>
<reference evidence="1 2" key="1">
    <citation type="submission" date="2019-03" db="EMBL/GenBank/DDBJ databases">
        <title>Genomic analyses of the natural microbiome of Caenorhabditis elegans.</title>
        <authorList>
            <person name="Samuel B."/>
        </authorList>
    </citation>
    <scope>NUCLEOTIDE SEQUENCE [LARGE SCALE GENOMIC DNA]</scope>
    <source>
        <strain evidence="1 2">JUb18</strain>
    </source>
</reference>